<protein>
    <submittedName>
        <fullName evidence="2">Uncharacterized protein</fullName>
    </submittedName>
</protein>
<proteinExistence type="predicted"/>
<gene>
    <name evidence="2" type="ORF">Csp_B18000</name>
</gene>
<organism evidence="2">
    <name type="scientific">Curvibacter symbiont subsp. Hydra magnipapillata</name>
    <dbReference type="NCBI Taxonomy" id="667019"/>
    <lineage>
        <taxon>Bacteria</taxon>
        <taxon>Pseudomonadati</taxon>
        <taxon>Pseudomonadota</taxon>
        <taxon>Betaproteobacteria</taxon>
        <taxon>Burkholderiales</taxon>
        <taxon>Comamonadaceae</taxon>
        <taxon>Curvibacter</taxon>
    </lineage>
</organism>
<dbReference type="EMBL" id="FN543108">
    <property type="protein sequence ID" value="CBA33227.1"/>
    <property type="molecule type" value="Genomic_DNA"/>
</dbReference>
<reference evidence="2" key="1">
    <citation type="journal article" date="2010" name="Nature">
        <title>The Dynamic genome of Hydra.</title>
        <authorList>
            <person name="Chapman J.A."/>
            <person name="Kirkness E.F."/>
            <person name="Simakov O."/>
            <person name="Hampson S.E."/>
            <person name="Mitros T."/>
            <person name="Weinmaier T."/>
            <person name="Rattei T."/>
            <person name="Balasubramanian P.G."/>
            <person name="Borman J."/>
            <person name="Busam D."/>
            <person name="Disbennett K."/>
            <person name="Pfannkoch C."/>
            <person name="Sumin N."/>
            <person name="Sutton G."/>
            <person name="Viswanathan L."/>
            <person name="Walenz B."/>
            <person name="Goodstein D.M."/>
            <person name="Hellsten U."/>
            <person name="Kawashima T."/>
            <person name="Prochnik S.E."/>
            <person name="Putnam N.H."/>
            <person name="Shu S."/>
            <person name="Blumberg B."/>
            <person name="Dana C.E."/>
            <person name="Gee L."/>
            <person name="Kibler D.F."/>
            <person name="Law L."/>
            <person name="Lindgens D."/>
            <person name="Martinez D.E."/>
            <person name="Peng J."/>
            <person name="Wigge P.A."/>
            <person name="Bertulat B."/>
            <person name="Guder C."/>
            <person name="Nakamura Y."/>
            <person name="Ozbek S."/>
            <person name="Watanabe H."/>
            <person name="Khalturin K."/>
            <person name="Hemmrich G."/>
            <person name="Franke A."/>
            <person name="Augustin R."/>
            <person name="Fraune S."/>
            <person name="Hayakawa E."/>
            <person name="Hayakawa S."/>
            <person name="Hirose M."/>
            <person name="Hwang J."/>
            <person name="Ikeo K."/>
            <person name="Nishimiya-Fujisawa C."/>
            <person name="Ogura A."/>
            <person name="Takahashi T."/>
            <person name="Steinmetz P.R."/>
            <person name="Zhang X."/>
            <person name="Aufschnaiter R."/>
            <person name="Eder M.K."/>
            <person name="Gorny A.K."/>
            <person name="Salvenmoser W."/>
            <person name="Heimberg A.M."/>
            <person name="Wheeler B.M."/>
            <person name="Peterson K.J."/>
            <person name="Boettger A."/>
            <person name="Tischler P."/>
            <person name="Wolf A."/>
            <person name="Gojobori T."/>
            <person name="Remington K.A."/>
            <person name="Strausberg R.L."/>
            <person name="Venter J."/>
            <person name="Technau U."/>
            <person name="Hobmayer B."/>
            <person name="Bosch T.C."/>
            <person name="Holstein T.W."/>
            <person name="Fujisawa T."/>
            <person name="Bode H.R."/>
            <person name="David C.N."/>
            <person name="Rokhsar D.S."/>
            <person name="Steele R.E."/>
        </authorList>
    </citation>
    <scope>NUCLEOTIDE SEQUENCE</scope>
</reference>
<evidence type="ECO:0000313" key="2">
    <source>
        <dbReference type="EMBL" id="CBA33227.1"/>
    </source>
</evidence>
<accession>C9YGA0</accession>
<feature type="region of interest" description="Disordered" evidence="1">
    <location>
        <begin position="1"/>
        <end position="25"/>
    </location>
</feature>
<name>C9YGA0_CURXX</name>
<evidence type="ECO:0000256" key="1">
    <source>
        <dbReference type="SAM" id="MobiDB-lite"/>
    </source>
</evidence>
<sequence length="39" mass="4092">MRLFAPPAELPPPPPPHAESNAAQAKVAAPKANFIMISL</sequence>
<feature type="compositionally biased region" description="Pro residues" evidence="1">
    <location>
        <begin position="8"/>
        <end position="17"/>
    </location>
</feature>
<dbReference type="AlphaFoldDB" id="C9YGA0"/>